<keyword evidence="3" id="KW-1185">Reference proteome</keyword>
<feature type="region of interest" description="Disordered" evidence="1">
    <location>
        <begin position="234"/>
        <end position="277"/>
    </location>
</feature>
<comment type="caution">
    <text evidence="2">The sequence shown here is derived from an EMBL/GenBank/DDBJ whole genome shotgun (WGS) entry which is preliminary data.</text>
</comment>
<protein>
    <recommendedName>
        <fullName evidence="4">Flagellar hook-length control protein-like C-terminal domain-containing protein</fullName>
    </recommendedName>
</protein>
<dbReference type="AlphaFoldDB" id="A0A511V5B2"/>
<organism evidence="2 3">
    <name type="scientific">Aneurinibacillus danicus</name>
    <dbReference type="NCBI Taxonomy" id="267746"/>
    <lineage>
        <taxon>Bacteria</taxon>
        <taxon>Bacillati</taxon>
        <taxon>Bacillota</taxon>
        <taxon>Bacilli</taxon>
        <taxon>Bacillales</taxon>
        <taxon>Paenibacillaceae</taxon>
        <taxon>Aneurinibacillus group</taxon>
        <taxon>Aneurinibacillus</taxon>
    </lineage>
</organism>
<feature type="region of interest" description="Disordered" evidence="1">
    <location>
        <begin position="456"/>
        <end position="479"/>
    </location>
</feature>
<proteinExistence type="predicted"/>
<evidence type="ECO:0000313" key="2">
    <source>
        <dbReference type="EMBL" id="GEN34124.1"/>
    </source>
</evidence>
<dbReference type="Proteomes" id="UP000321157">
    <property type="component" value="Unassembled WGS sequence"/>
</dbReference>
<dbReference type="EMBL" id="BJXX01000066">
    <property type="protein sequence ID" value="GEN34124.1"/>
    <property type="molecule type" value="Genomic_DNA"/>
</dbReference>
<name>A0A511V5B2_9BACL</name>
<evidence type="ECO:0000256" key="1">
    <source>
        <dbReference type="SAM" id="MobiDB-lite"/>
    </source>
</evidence>
<evidence type="ECO:0000313" key="3">
    <source>
        <dbReference type="Proteomes" id="UP000321157"/>
    </source>
</evidence>
<dbReference type="OrthoDB" id="2351076at2"/>
<accession>A0A511V5B2</accession>
<sequence length="492" mass="53961">MIHGFMTGRIFQQLNRMQPSLVELIPGQVFQGKVLKLFPDNLATVQVGGLTVTARLETPLELGQRTWLQVQPGGQPVTLKVISQPGKPEQASEASMEGLAKGLGVPVTRESISLLKKAVDTGIPLRADSLRSFRQLAAEFGEDPAMEEAVLLAAKKGLPLTKDTVLALRAFIKNANLDGEMGKLFRLVEQTLTDAESLPSDMKETLQRLFIQTEGAREAVVQVKNAIVSLQQTANPAGQQNGKVDPKNSRSALQSLQGEQDQVAGNESLSSPSSQGMKQAITDLFERLGLTHERTLARMTGEKAAEVENIKSTLLYLLQHPKADALPATVREQMQQFVHQVTGQQLMMGAGSENNAFVQVAIQLPLPGQEDGENALIHIESRKKGKGEIDPDNCRLFFYLSMQNIGETMLDVSIVNKIVSLHLYNNREGLEALVRALRASLEQNLAKEGYRLSGLRVSEMPEERQQEDSKPTPPLPLPNSSLVHYKGVDFRV</sequence>
<feature type="compositionally biased region" description="Basic and acidic residues" evidence="1">
    <location>
        <begin position="459"/>
        <end position="470"/>
    </location>
</feature>
<gene>
    <name evidence="2" type="ORF">ADA01nite_15840</name>
</gene>
<evidence type="ECO:0008006" key="4">
    <source>
        <dbReference type="Google" id="ProtNLM"/>
    </source>
</evidence>
<reference evidence="2 3" key="1">
    <citation type="submission" date="2019-07" db="EMBL/GenBank/DDBJ databases">
        <title>Whole genome shotgun sequence of Aneurinibacillus danicus NBRC 102444.</title>
        <authorList>
            <person name="Hosoyama A."/>
            <person name="Uohara A."/>
            <person name="Ohji S."/>
            <person name="Ichikawa N."/>
        </authorList>
    </citation>
    <scope>NUCLEOTIDE SEQUENCE [LARGE SCALE GENOMIC DNA]</scope>
    <source>
        <strain evidence="2 3">NBRC 102444</strain>
    </source>
</reference>
<dbReference type="RefSeq" id="WP_146809411.1">
    <property type="nucleotide sequence ID" value="NZ_BJXX01000066.1"/>
</dbReference>
<feature type="compositionally biased region" description="Polar residues" evidence="1">
    <location>
        <begin position="249"/>
        <end position="277"/>
    </location>
</feature>